<reference evidence="1 2" key="1">
    <citation type="submission" date="2017-11" db="EMBL/GenBank/DDBJ databases">
        <title>Evolution of Phototrophy in the Chloroflexi Phylum Driven by Horizontal Gene Transfer.</title>
        <authorList>
            <person name="Ward L.M."/>
            <person name="Hemp J."/>
            <person name="Shih P.M."/>
            <person name="Mcglynn S.E."/>
            <person name="Fischer W."/>
        </authorList>
    </citation>
    <scope>NUCLEOTIDE SEQUENCE [LARGE SCALE GENOMIC DNA]</scope>
    <source>
        <strain evidence="1">JP3_13</strain>
    </source>
</reference>
<dbReference type="InterPro" id="IPR004547">
    <property type="entry name" value="Glucosamine6P_isomerase"/>
</dbReference>
<organism evidence="1 2">
    <name type="scientific">Candidatus Thermofonsia Clade 1 bacterium</name>
    <dbReference type="NCBI Taxonomy" id="2364210"/>
    <lineage>
        <taxon>Bacteria</taxon>
        <taxon>Bacillati</taxon>
        <taxon>Chloroflexota</taxon>
        <taxon>Candidatus Thermofontia</taxon>
        <taxon>Candidatus Thermofonsia Clade 1</taxon>
    </lineage>
</organism>
<dbReference type="GO" id="GO:0006043">
    <property type="term" value="P:glucosamine catabolic process"/>
    <property type="evidence" value="ECO:0007669"/>
    <property type="project" value="TreeGrafter"/>
</dbReference>
<dbReference type="PANTHER" id="PTHR11280">
    <property type="entry name" value="GLUCOSAMINE-6-PHOSPHATE ISOMERASE"/>
    <property type="match status" value="1"/>
</dbReference>
<dbReference type="GO" id="GO:0019262">
    <property type="term" value="P:N-acetylneuraminate catabolic process"/>
    <property type="evidence" value="ECO:0007669"/>
    <property type="project" value="TreeGrafter"/>
</dbReference>
<name>A0A2M8PFN1_9CHLR</name>
<evidence type="ECO:0000313" key="1">
    <source>
        <dbReference type="EMBL" id="PJF36353.1"/>
    </source>
</evidence>
<dbReference type="InterPro" id="IPR037171">
    <property type="entry name" value="NagB/RpiA_transferase-like"/>
</dbReference>
<dbReference type="GO" id="GO:0042802">
    <property type="term" value="F:identical protein binding"/>
    <property type="evidence" value="ECO:0007669"/>
    <property type="project" value="TreeGrafter"/>
</dbReference>
<dbReference type="GO" id="GO:0006046">
    <property type="term" value="P:N-acetylglucosamine catabolic process"/>
    <property type="evidence" value="ECO:0007669"/>
    <property type="project" value="TreeGrafter"/>
</dbReference>
<dbReference type="AlphaFoldDB" id="A0A2M8PFN1"/>
<dbReference type="Proteomes" id="UP000229681">
    <property type="component" value="Unassembled WGS sequence"/>
</dbReference>
<dbReference type="PANTHER" id="PTHR11280:SF5">
    <property type="entry name" value="GLUCOSAMINE-6-PHOSPHATE ISOMERASE"/>
    <property type="match status" value="1"/>
</dbReference>
<dbReference type="EMBL" id="PGTM01000060">
    <property type="protein sequence ID" value="PJF36353.1"/>
    <property type="molecule type" value="Genomic_DNA"/>
</dbReference>
<evidence type="ECO:0008006" key="3">
    <source>
        <dbReference type="Google" id="ProtNLM"/>
    </source>
</evidence>
<proteinExistence type="predicted"/>
<gene>
    <name evidence="1" type="ORF">CUN49_05830</name>
</gene>
<accession>A0A2M8PFN1</accession>
<dbReference type="GO" id="GO:0004342">
    <property type="term" value="F:glucosamine-6-phosphate deaminase activity"/>
    <property type="evidence" value="ECO:0007669"/>
    <property type="project" value="InterPro"/>
</dbReference>
<dbReference type="Gene3D" id="3.40.50.1360">
    <property type="match status" value="1"/>
</dbReference>
<comment type="caution">
    <text evidence="1">The sequence shown here is derived from an EMBL/GenBank/DDBJ whole genome shotgun (WGS) entry which is preliminary data.</text>
</comment>
<sequence>MSADHFDLIRPERRAEVRRLLSLTPAEVRQRAAERLIVCSDLEALHRRMAEDIAAEIGAAQGHSLRLILPVGPTGAYPYLVKLIAARQLSLAHCWFFFMDEYCDSEGRVLPPEHPLSFRGTVERLFLAPLRAQGCQIAPERIIFPDQENYQRLPQLIEALGGIQTCYGGIGIHGHLAFNEPEIGVAERSVRRVRLNAFTITMNAIRANIGGNIACFPREAYTLGMREILSAQRIRLYCRNDVGLDWANTVLRLALFGEAGDDFPVTHIRGHDYTIITDEATLASPKYLI</sequence>
<dbReference type="GO" id="GO:0005829">
    <property type="term" value="C:cytosol"/>
    <property type="evidence" value="ECO:0007669"/>
    <property type="project" value="TreeGrafter"/>
</dbReference>
<evidence type="ECO:0000313" key="2">
    <source>
        <dbReference type="Proteomes" id="UP000229681"/>
    </source>
</evidence>
<protein>
    <recommendedName>
        <fullName evidence="3">Glucosamine-6-phosphate isomerase</fullName>
    </recommendedName>
</protein>
<dbReference type="SUPFAM" id="SSF100950">
    <property type="entry name" value="NagB/RpiA/CoA transferase-like"/>
    <property type="match status" value="1"/>
</dbReference>